<comment type="caution">
    <text evidence="5">The sequence shown here is derived from an EMBL/GenBank/DDBJ whole genome shotgun (WGS) entry which is preliminary data.</text>
</comment>
<dbReference type="GO" id="GO:0016874">
    <property type="term" value="F:ligase activity"/>
    <property type="evidence" value="ECO:0007669"/>
    <property type="project" value="UniProtKB-KW"/>
</dbReference>
<dbReference type="InterPro" id="IPR051538">
    <property type="entry name" value="Acyl-CoA_Synth/Transferase"/>
</dbReference>
<dbReference type="InterPro" id="IPR032875">
    <property type="entry name" value="Succ_CoA_lig_flav_dom"/>
</dbReference>
<evidence type="ECO:0000256" key="1">
    <source>
        <dbReference type="ARBA" id="ARBA00022598"/>
    </source>
</evidence>
<accession>A0A9D8KEZ0</accession>
<dbReference type="GO" id="GO:0005524">
    <property type="term" value="F:ATP binding"/>
    <property type="evidence" value="ECO:0007669"/>
    <property type="project" value="UniProtKB-KW"/>
</dbReference>
<gene>
    <name evidence="5" type="ORF">JW984_08725</name>
</gene>
<dbReference type="SUPFAM" id="SSF52210">
    <property type="entry name" value="Succinyl-CoA synthetase domains"/>
    <property type="match status" value="2"/>
</dbReference>
<evidence type="ECO:0000313" key="6">
    <source>
        <dbReference type="Proteomes" id="UP000809273"/>
    </source>
</evidence>
<dbReference type="InterPro" id="IPR016102">
    <property type="entry name" value="Succinyl-CoA_synth-like"/>
</dbReference>
<dbReference type="EMBL" id="JAFGIX010000046">
    <property type="protein sequence ID" value="MBN1573262.1"/>
    <property type="molecule type" value="Genomic_DNA"/>
</dbReference>
<organism evidence="5 6">
    <name type="scientific">Candidatus Zymogenus saltonus</name>
    <dbReference type="NCBI Taxonomy" id="2844893"/>
    <lineage>
        <taxon>Bacteria</taxon>
        <taxon>Deltaproteobacteria</taxon>
        <taxon>Candidatus Zymogenia</taxon>
        <taxon>Candidatus Zymogeniales</taxon>
        <taxon>Candidatus Zymogenaceae</taxon>
        <taxon>Candidatus Zymogenus</taxon>
    </lineage>
</organism>
<evidence type="ECO:0000259" key="4">
    <source>
        <dbReference type="SMART" id="SM00881"/>
    </source>
</evidence>
<dbReference type="PANTHER" id="PTHR43334">
    <property type="entry name" value="ACETATE--COA LIGASE [ADP-FORMING]"/>
    <property type="match status" value="1"/>
</dbReference>
<keyword evidence="2" id="KW-0547">Nucleotide-binding</keyword>
<evidence type="ECO:0000313" key="5">
    <source>
        <dbReference type="EMBL" id="MBN1573262.1"/>
    </source>
</evidence>
<dbReference type="SUPFAM" id="SSF51735">
    <property type="entry name" value="NAD(P)-binding Rossmann-fold domains"/>
    <property type="match status" value="1"/>
</dbReference>
<dbReference type="AlphaFoldDB" id="A0A9D8KEZ0"/>
<dbReference type="Pfam" id="PF13380">
    <property type="entry name" value="CoA_binding_2"/>
    <property type="match status" value="1"/>
</dbReference>
<reference evidence="5" key="2">
    <citation type="submission" date="2021-01" db="EMBL/GenBank/DDBJ databases">
        <authorList>
            <person name="Hahn C.R."/>
            <person name="Youssef N.H."/>
            <person name="Elshahed M."/>
        </authorList>
    </citation>
    <scope>NUCLEOTIDE SEQUENCE</scope>
    <source>
        <strain evidence="5">Zod_Metabat.24</strain>
    </source>
</reference>
<reference evidence="5" key="1">
    <citation type="journal article" date="2021" name="Environ. Microbiol.">
        <title>Genomic characterization of three novel Desulfobacterota classes expand the metabolic and phylogenetic diversity of the phylum.</title>
        <authorList>
            <person name="Murphy C.L."/>
            <person name="Biggerstaff J."/>
            <person name="Eichhorn A."/>
            <person name="Ewing E."/>
            <person name="Shahan R."/>
            <person name="Soriano D."/>
            <person name="Stewart S."/>
            <person name="VanMol K."/>
            <person name="Walker R."/>
            <person name="Walters P."/>
            <person name="Elshahed M.S."/>
            <person name="Youssef N.H."/>
        </authorList>
    </citation>
    <scope>NUCLEOTIDE SEQUENCE</scope>
    <source>
        <strain evidence="5">Zod_Metabat.24</strain>
    </source>
</reference>
<dbReference type="Pfam" id="PF13607">
    <property type="entry name" value="Succ_CoA_lig"/>
    <property type="match status" value="1"/>
</dbReference>
<dbReference type="Gene3D" id="3.40.50.261">
    <property type="entry name" value="Succinyl-CoA synthetase domains"/>
    <property type="match status" value="2"/>
</dbReference>
<keyword evidence="1" id="KW-0436">Ligase</keyword>
<evidence type="ECO:0000256" key="3">
    <source>
        <dbReference type="ARBA" id="ARBA00022840"/>
    </source>
</evidence>
<dbReference type="InterPro" id="IPR003781">
    <property type="entry name" value="CoA-bd"/>
</dbReference>
<feature type="domain" description="CoA-binding" evidence="4">
    <location>
        <begin position="7"/>
        <end position="106"/>
    </location>
</feature>
<name>A0A9D8KEZ0_9DELT</name>
<dbReference type="Proteomes" id="UP000809273">
    <property type="component" value="Unassembled WGS sequence"/>
</dbReference>
<evidence type="ECO:0000256" key="2">
    <source>
        <dbReference type="ARBA" id="ARBA00022741"/>
    </source>
</evidence>
<dbReference type="InterPro" id="IPR036291">
    <property type="entry name" value="NAD(P)-bd_dom_sf"/>
</dbReference>
<dbReference type="PANTHER" id="PTHR43334:SF1">
    <property type="entry name" value="3-HYDROXYPROPIONATE--COA LIGASE [ADP-FORMING]"/>
    <property type="match status" value="1"/>
</dbReference>
<protein>
    <submittedName>
        <fullName evidence="5">CoA-binding protein</fullName>
    </submittedName>
</protein>
<keyword evidence="3" id="KW-0067">ATP-binding</keyword>
<sequence>MTDVDIFFNPKSMAVIGASENPRKGGNIVIRNLLDFGYKGKIYPVNPKVGSAGGEILGLTAYDSVASIPEGPELAMIVIPRDLVPKAVSECGEAGVKGIIISTAGFSDSGEEAGVNLEAEIKKSISKYNLRIMGPNSIGTINVKDSFVTSITTLDKPKKRGSVSFFGQTGMFASGFFRWITSSQNFSIAKVACLGNKADIDECDILEYLGRDTETDVVGIYFEGVRDGRRFIDTAREVTRKKPVVVLKSGRTETGARAISSHTGTLAGSDKIYDGVFGASGLVRVEDFDHFYDALKAFSYVPLPMGNRLGVVSITGVGCVLTADYAGAHGLVIPSLSDSAKKEMREVFPDWASVGNPVDMWFAIENVGPKKAYEVLIKKLAADDRFDIILIIFTLIPESDFDAVEVISKIRDENPDKVFLACFMAGELSMYRRWYSEFEEKKIPVFPDPGRMVRAAASLYRYSEFKEKS</sequence>
<dbReference type="SMART" id="SM00881">
    <property type="entry name" value="CoA_binding"/>
    <property type="match status" value="1"/>
</dbReference>
<dbReference type="Gene3D" id="3.40.50.720">
    <property type="entry name" value="NAD(P)-binding Rossmann-like Domain"/>
    <property type="match status" value="1"/>
</dbReference>
<proteinExistence type="predicted"/>